<dbReference type="Proteomes" id="UP001164459">
    <property type="component" value="Chromosome"/>
</dbReference>
<dbReference type="EMBL" id="CP114040">
    <property type="protein sequence ID" value="WAS94782.1"/>
    <property type="molecule type" value="Genomic_DNA"/>
</dbReference>
<protein>
    <submittedName>
        <fullName evidence="1">Uncharacterized protein</fullName>
    </submittedName>
</protein>
<evidence type="ECO:0000313" key="2">
    <source>
        <dbReference type="Proteomes" id="UP001164459"/>
    </source>
</evidence>
<gene>
    <name evidence="1" type="ORF">O0S08_01365</name>
</gene>
<name>A0ABY7H674_9BACT</name>
<proteinExistence type="predicted"/>
<accession>A0ABY7H674</accession>
<sequence length="170" mass="18964">MFLSIENQNHLEENDRVAGEAGMQPGARWERWFVLSLAALLLVVPPIVRELYPFSLPSMFSRAIERLAVYEARDPRGAPVPLERVRLHVPEWHDPPVRTLGRAGYGRRKPASAHVLGEVASPAEVQRAVRWALRRDPSLPASVTVTQTVLGRGEHGAVAVLSRAEWTIAR</sequence>
<organism evidence="1 2">
    <name type="scientific">Nannocystis punicea</name>
    <dbReference type="NCBI Taxonomy" id="2995304"/>
    <lineage>
        <taxon>Bacteria</taxon>
        <taxon>Pseudomonadati</taxon>
        <taxon>Myxococcota</taxon>
        <taxon>Polyangia</taxon>
        <taxon>Nannocystales</taxon>
        <taxon>Nannocystaceae</taxon>
        <taxon>Nannocystis</taxon>
    </lineage>
</organism>
<reference evidence="1" key="1">
    <citation type="submission" date="2022-11" db="EMBL/GenBank/DDBJ databases">
        <title>Minimal conservation of predation-associated metabolite biosynthetic gene clusters underscores biosynthetic potential of Myxococcota including descriptions for ten novel species: Archangium lansinium sp. nov., Myxococcus landrumus sp. nov., Nannocystis bai.</title>
        <authorList>
            <person name="Ahearne A."/>
            <person name="Stevens C."/>
            <person name="Dowd S."/>
        </authorList>
    </citation>
    <scope>NUCLEOTIDE SEQUENCE</scope>
    <source>
        <strain evidence="1">Fl3</strain>
    </source>
</reference>
<keyword evidence="2" id="KW-1185">Reference proteome</keyword>
<evidence type="ECO:0000313" key="1">
    <source>
        <dbReference type="EMBL" id="WAS94782.1"/>
    </source>
</evidence>
<dbReference type="RefSeq" id="WP_269037117.1">
    <property type="nucleotide sequence ID" value="NZ_CP114040.1"/>
</dbReference>